<reference evidence="2" key="1">
    <citation type="submission" date="2021-02" db="EMBL/GenBank/DDBJ databases">
        <authorList>
            <person name="Nowell W R."/>
        </authorList>
    </citation>
    <scope>NUCLEOTIDE SEQUENCE</scope>
</reference>
<evidence type="ECO:0000313" key="1">
    <source>
        <dbReference type="EMBL" id="CAF2066090.1"/>
    </source>
</evidence>
<dbReference type="AlphaFoldDB" id="A0A816VVV3"/>
<dbReference type="Proteomes" id="UP000663887">
    <property type="component" value="Unassembled WGS sequence"/>
</dbReference>
<proteinExistence type="predicted"/>
<dbReference type="EMBL" id="CAJNRF010004980">
    <property type="protein sequence ID" value="CAF2066090.1"/>
    <property type="molecule type" value="Genomic_DNA"/>
</dbReference>
<dbReference type="Proteomes" id="UP000663856">
    <property type="component" value="Unassembled WGS sequence"/>
</dbReference>
<sequence>MGNLCIQCTFNLQAFIFCTLFHYYFVSKSYHRQNLITVEKSQVTIPVHTTNTVKKLDKAKTNNYYCCTLVEDLKEVQPLQIGQMENMSKLESTKR</sequence>
<evidence type="ECO:0000313" key="2">
    <source>
        <dbReference type="EMBL" id="CAF2125117.1"/>
    </source>
</evidence>
<gene>
    <name evidence="1" type="ORF">WKI299_LOCUS13085</name>
    <name evidence="2" type="ORF">XDN619_LOCUS23548</name>
</gene>
<evidence type="ECO:0000313" key="3">
    <source>
        <dbReference type="Proteomes" id="UP000663887"/>
    </source>
</evidence>
<dbReference type="EMBL" id="CAJNRG010010761">
    <property type="protein sequence ID" value="CAF2125117.1"/>
    <property type="molecule type" value="Genomic_DNA"/>
</dbReference>
<accession>A0A816VVV3</accession>
<name>A0A816VVV3_9BILA</name>
<protein>
    <submittedName>
        <fullName evidence="2">Uncharacterized protein</fullName>
    </submittedName>
</protein>
<comment type="caution">
    <text evidence="2">The sequence shown here is derived from an EMBL/GenBank/DDBJ whole genome shotgun (WGS) entry which is preliminary data.</text>
</comment>
<organism evidence="2 3">
    <name type="scientific">Rotaria magnacalcarata</name>
    <dbReference type="NCBI Taxonomy" id="392030"/>
    <lineage>
        <taxon>Eukaryota</taxon>
        <taxon>Metazoa</taxon>
        <taxon>Spiralia</taxon>
        <taxon>Gnathifera</taxon>
        <taxon>Rotifera</taxon>
        <taxon>Eurotatoria</taxon>
        <taxon>Bdelloidea</taxon>
        <taxon>Philodinida</taxon>
        <taxon>Philodinidae</taxon>
        <taxon>Rotaria</taxon>
    </lineage>
</organism>